<sequence length="726" mass="84732">MISDDRTYLTIFDNQINFYSNNQLFICDRNTQKLQETLPIDFNFKLNQSRDGFSKYTMEFPQLYQTVAITLNFNDNVQTYHFSNVYDELVEFSERGVQIVSKIPGFLKTDRVYNKVVSINNQLFVTNGDTVYQVVFSDNYQLAHQVSFKEVFQLQTTQLRIFQLADKMLIRDVQHGSLFTLDYNNKPQEAIELSQFAPDFNLVYSTNNYFLGYICNWSRKEKPSTFFIIYYENGKLVGKRGKQYQQYQYSIDRNGWTINLQETMEQNLQQFIEQVENELNHEHQLINQLNPLILLDETIQNLSALVSDYEYWQQLIQKQPTQLLPTSNYKLAVQICIKNQMNSNFEQLFNNGLVLSLTIEQILLLINNSFDLSKIAFKVQLQYNDQKQLVGQLANSQILDVIGQYFVLPKFIFTVDMARGTNVLAQYLNNKYSQTDLLFLMQFAINYQAKQYFPYLEKLISQHSKLGPCSIYQYAMTKNVDILQYLQKFKNSRSTDGNSDLMIAVLLQNLELVKLHTSQAGLLNEQGQTALMLAIENNFVEIAIYLSEFEAEVRDNQNQTPLMLLCAQPEIDNQLLHILMKNAGAVSIDYKYASLIYAESQSNIHLNLFDNEIRLIFAKPNLIMNTVNLKANEPYFGVSLQYRLSSQQNDQDNSQNEETDYFQRSKQSMCSLNSLFTCNDNGVKKDIFNRTSQNYKEMGVEIQTQWFNDRDNYDDMPELISDAEIE</sequence>
<keyword evidence="3" id="KW-1185">Reference proteome</keyword>
<dbReference type="EMBL" id="CATOUU010000824">
    <property type="protein sequence ID" value="CAI9951468.1"/>
    <property type="molecule type" value="Genomic_DNA"/>
</dbReference>
<dbReference type="InterPro" id="IPR002110">
    <property type="entry name" value="Ankyrin_rpt"/>
</dbReference>
<reference evidence="1" key="1">
    <citation type="submission" date="2023-06" db="EMBL/GenBank/DDBJ databases">
        <authorList>
            <person name="Kurt Z."/>
        </authorList>
    </citation>
    <scope>NUCLEOTIDE SEQUENCE</scope>
</reference>
<evidence type="ECO:0000313" key="3">
    <source>
        <dbReference type="Proteomes" id="UP001642409"/>
    </source>
</evidence>
<evidence type="ECO:0000313" key="2">
    <source>
        <dbReference type="EMBL" id="CAL6037986.1"/>
    </source>
</evidence>
<dbReference type="SUPFAM" id="SSF48403">
    <property type="entry name" value="Ankyrin repeat"/>
    <property type="match status" value="1"/>
</dbReference>
<proteinExistence type="predicted"/>
<evidence type="ECO:0000313" key="1">
    <source>
        <dbReference type="EMBL" id="CAI9951468.1"/>
    </source>
</evidence>
<protein>
    <submittedName>
        <fullName evidence="1">Ankyrin repeat protein 2</fullName>
    </submittedName>
    <submittedName>
        <fullName evidence="2">Ankyrin_repeat protein 2</fullName>
    </submittedName>
</protein>
<dbReference type="AlphaFoldDB" id="A0AA86Q9Y8"/>
<dbReference type="SMART" id="SM00248">
    <property type="entry name" value="ANK"/>
    <property type="match status" value="3"/>
</dbReference>
<name>A0AA86Q9Y8_9EUKA</name>
<organism evidence="1">
    <name type="scientific">Hexamita inflata</name>
    <dbReference type="NCBI Taxonomy" id="28002"/>
    <lineage>
        <taxon>Eukaryota</taxon>
        <taxon>Metamonada</taxon>
        <taxon>Diplomonadida</taxon>
        <taxon>Hexamitidae</taxon>
        <taxon>Hexamitinae</taxon>
        <taxon>Hexamita</taxon>
    </lineage>
</organism>
<dbReference type="Gene3D" id="1.25.40.20">
    <property type="entry name" value="Ankyrin repeat-containing domain"/>
    <property type="match status" value="1"/>
</dbReference>
<comment type="caution">
    <text evidence="1">The sequence shown here is derived from an EMBL/GenBank/DDBJ whole genome shotgun (WGS) entry which is preliminary data.</text>
</comment>
<dbReference type="Pfam" id="PF12796">
    <property type="entry name" value="Ank_2"/>
    <property type="match status" value="1"/>
</dbReference>
<dbReference type="PANTHER" id="PTHR24120:SF4">
    <property type="entry name" value="GH07239P"/>
    <property type="match status" value="1"/>
</dbReference>
<dbReference type="Proteomes" id="UP001642409">
    <property type="component" value="Unassembled WGS sequence"/>
</dbReference>
<dbReference type="PANTHER" id="PTHR24120">
    <property type="entry name" value="GH07239P"/>
    <property type="match status" value="1"/>
</dbReference>
<dbReference type="InterPro" id="IPR036770">
    <property type="entry name" value="Ankyrin_rpt-contain_sf"/>
</dbReference>
<gene>
    <name evidence="2" type="ORF">HINF_LOCUS37151</name>
    <name evidence="1" type="ORF">HINF_LOCUS39113</name>
</gene>
<reference evidence="2 3" key="2">
    <citation type="submission" date="2024-07" db="EMBL/GenBank/DDBJ databases">
        <authorList>
            <person name="Akdeniz Z."/>
        </authorList>
    </citation>
    <scope>NUCLEOTIDE SEQUENCE [LARGE SCALE GENOMIC DNA]</scope>
</reference>
<dbReference type="EMBL" id="CAXDID020000138">
    <property type="protein sequence ID" value="CAL6037986.1"/>
    <property type="molecule type" value="Genomic_DNA"/>
</dbReference>
<accession>A0AA86Q9Y8</accession>